<gene>
    <name evidence="1" type="ORF">TNIN_343221</name>
</gene>
<sequence>MIRFESVSLAEEKASETMHRSPFERDEEFLGIIYTAFTMKRFPVIRRASSLSSPPLITQQNYRVTPCYFICSDDAPDSIVRRESEWR</sequence>
<comment type="caution">
    <text evidence="1">The sequence shown here is derived from an EMBL/GenBank/DDBJ whole genome shotgun (WGS) entry which is preliminary data.</text>
</comment>
<name>A0A8X6XDK6_9ARAC</name>
<evidence type="ECO:0000313" key="2">
    <source>
        <dbReference type="Proteomes" id="UP000886998"/>
    </source>
</evidence>
<reference evidence="1" key="1">
    <citation type="submission" date="2020-08" db="EMBL/GenBank/DDBJ databases">
        <title>Multicomponent nature underlies the extraordinary mechanical properties of spider dragline silk.</title>
        <authorList>
            <person name="Kono N."/>
            <person name="Nakamura H."/>
            <person name="Mori M."/>
            <person name="Yoshida Y."/>
            <person name="Ohtoshi R."/>
            <person name="Malay A.D."/>
            <person name="Moran D.A.P."/>
            <person name="Tomita M."/>
            <person name="Numata K."/>
            <person name="Arakawa K."/>
        </authorList>
    </citation>
    <scope>NUCLEOTIDE SEQUENCE</scope>
</reference>
<dbReference type="Proteomes" id="UP000886998">
    <property type="component" value="Unassembled WGS sequence"/>
</dbReference>
<evidence type="ECO:0000313" key="1">
    <source>
        <dbReference type="EMBL" id="GFY50534.1"/>
    </source>
</evidence>
<proteinExistence type="predicted"/>
<keyword evidence="2" id="KW-1185">Reference proteome</keyword>
<dbReference type="EMBL" id="BMAV01007550">
    <property type="protein sequence ID" value="GFY50534.1"/>
    <property type="molecule type" value="Genomic_DNA"/>
</dbReference>
<dbReference type="AlphaFoldDB" id="A0A8X6XDK6"/>
<organism evidence="1 2">
    <name type="scientific">Trichonephila inaurata madagascariensis</name>
    <dbReference type="NCBI Taxonomy" id="2747483"/>
    <lineage>
        <taxon>Eukaryota</taxon>
        <taxon>Metazoa</taxon>
        <taxon>Ecdysozoa</taxon>
        <taxon>Arthropoda</taxon>
        <taxon>Chelicerata</taxon>
        <taxon>Arachnida</taxon>
        <taxon>Araneae</taxon>
        <taxon>Araneomorphae</taxon>
        <taxon>Entelegynae</taxon>
        <taxon>Araneoidea</taxon>
        <taxon>Nephilidae</taxon>
        <taxon>Trichonephila</taxon>
        <taxon>Trichonephila inaurata</taxon>
    </lineage>
</organism>
<accession>A0A8X6XDK6</accession>
<protein>
    <submittedName>
        <fullName evidence="1">Uncharacterized protein</fullName>
    </submittedName>
</protein>